<organism evidence="9 10">
    <name type="scientific">Gossypium raimondii</name>
    <name type="common">Peruvian cotton</name>
    <name type="synonym">Gossypium klotzschianum subsp. raimondii</name>
    <dbReference type="NCBI Taxonomy" id="29730"/>
    <lineage>
        <taxon>Eukaryota</taxon>
        <taxon>Viridiplantae</taxon>
        <taxon>Streptophyta</taxon>
        <taxon>Embryophyta</taxon>
        <taxon>Tracheophyta</taxon>
        <taxon>Spermatophyta</taxon>
        <taxon>Magnoliopsida</taxon>
        <taxon>eudicotyledons</taxon>
        <taxon>Gunneridae</taxon>
        <taxon>Pentapetalae</taxon>
        <taxon>rosids</taxon>
        <taxon>malvids</taxon>
        <taxon>Malvales</taxon>
        <taxon>Malvaceae</taxon>
        <taxon>Malvoideae</taxon>
        <taxon>Gossypium</taxon>
    </lineage>
</organism>
<dbReference type="SMART" id="SM00360">
    <property type="entry name" value="RRM"/>
    <property type="match status" value="1"/>
</dbReference>
<evidence type="ECO:0000256" key="2">
    <source>
        <dbReference type="ARBA" id="ARBA00022540"/>
    </source>
</evidence>
<dbReference type="Gramene" id="KJB83734">
    <property type="protein sequence ID" value="KJB83734"/>
    <property type="gene ID" value="B456_013G261800"/>
</dbReference>
<feature type="domain" description="RRM" evidence="8">
    <location>
        <begin position="207"/>
        <end position="285"/>
    </location>
</feature>
<comment type="subunit">
    <text evidence="5">Component of the eukaryotic translation initiation factor 3 (eIF-3) complex.</text>
</comment>
<keyword evidence="4 5" id="KW-0648">Protein biosynthesis</keyword>
<dbReference type="eggNOG" id="KOG0122">
    <property type="taxonomic scope" value="Eukaryota"/>
</dbReference>
<dbReference type="GO" id="GO:0016282">
    <property type="term" value="C:eukaryotic 43S preinitiation complex"/>
    <property type="evidence" value="ECO:0007669"/>
    <property type="project" value="UniProtKB-UniRule"/>
</dbReference>
<accession>A0A0D2VKG2</accession>
<dbReference type="GO" id="GO:0003743">
    <property type="term" value="F:translation initiation factor activity"/>
    <property type="evidence" value="ECO:0007669"/>
    <property type="project" value="UniProtKB-UniRule"/>
</dbReference>
<dbReference type="GO" id="GO:0001732">
    <property type="term" value="P:formation of cytoplasmic translation initiation complex"/>
    <property type="evidence" value="ECO:0007669"/>
    <property type="project" value="UniProtKB-UniRule"/>
</dbReference>
<keyword evidence="3 6" id="KW-0694">RNA-binding</keyword>
<dbReference type="InterPro" id="IPR035979">
    <property type="entry name" value="RBD_domain_sf"/>
</dbReference>
<dbReference type="CDD" id="cd12933">
    <property type="entry name" value="eIF3G"/>
    <property type="match status" value="1"/>
</dbReference>
<dbReference type="Pfam" id="PF12353">
    <property type="entry name" value="eIF3g"/>
    <property type="match status" value="1"/>
</dbReference>
<dbReference type="InterPro" id="IPR000504">
    <property type="entry name" value="RRM_dom"/>
</dbReference>
<dbReference type="Pfam" id="PF00076">
    <property type="entry name" value="RRM_1"/>
    <property type="match status" value="1"/>
</dbReference>
<gene>
    <name evidence="9" type="ORF">B456_013G261800</name>
</gene>
<dbReference type="SUPFAM" id="SSF54928">
    <property type="entry name" value="RNA-binding domain, RBD"/>
    <property type="match status" value="1"/>
</dbReference>
<keyword evidence="1 5" id="KW-0963">Cytoplasm</keyword>
<dbReference type="GO" id="GO:0003723">
    <property type="term" value="F:RNA binding"/>
    <property type="evidence" value="ECO:0007669"/>
    <property type="project" value="UniProtKB-UniRule"/>
</dbReference>
<dbReference type="STRING" id="29730.A0A0D2VKG2"/>
<dbReference type="PROSITE" id="PS50102">
    <property type="entry name" value="RRM"/>
    <property type="match status" value="1"/>
</dbReference>
<dbReference type="Proteomes" id="UP000032304">
    <property type="component" value="Chromosome 13"/>
</dbReference>
<evidence type="ECO:0000313" key="9">
    <source>
        <dbReference type="EMBL" id="KJB83734.1"/>
    </source>
</evidence>
<dbReference type="InterPro" id="IPR017334">
    <property type="entry name" value="eIF3_g"/>
</dbReference>
<keyword evidence="2 5" id="KW-0396">Initiation factor</keyword>
<dbReference type="InterPro" id="IPR024675">
    <property type="entry name" value="eIF3g_N"/>
</dbReference>
<dbReference type="GO" id="GO:0005852">
    <property type="term" value="C:eukaryotic translation initiation factor 3 complex"/>
    <property type="evidence" value="ECO:0007669"/>
    <property type="project" value="UniProtKB-UniRule"/>
</dbReference>
<dbReference type="PIRSF" id="PIRSF037949">
    <property type="entry name" value="Transl_init_eIF-3_RNA-bind"/>
    <property type="match status" value="1"/>
</dbReference>
<dbReference type="GO" id="GO:0033290">
    <property type="term" value="C:eukaryotic 48S preinitiation complex"/>
    <property type="evidence" value="ECO:0007669"/>
    <property type="project" value="UniProtKB-UniRule"/>
</dbReference>
<dbReference type="Gene3D" id="3.30.70.330">
    <property type="match status" value="1"/>
</dbReference>
<comment type="function">
    <text evidence="5">RNA-binding component of the eukaryotic translation initiation factor 3 (eIF-3) complex, which is involved in protein synthesis of a specialized repertoire of mRNAs and, together with other initiation factors, stimulates binding of mRNA and methionyl-tRNAi to the 40S ribosome. The eIF-3 complex specifically targets and initiates translation of a subset of mRNAs involved in cell proliferation. This subunit can bind 18S rRNA.</text>
</comment>
<dbReference type="PANTHER" id="PTHR10352">
    <property type="entry name" value="EUKARYOTIC TRANSLATION INITIATION FACTOR 3 SUBUNIT G"/>
    <property type="match status" value="1"/>
</dbReference>
<dbReference type="InterPro" id="IPR034240">
    <property type="entry name" value="eIF3G_RRM"/>
</dbReference>
<evidence type="ECO:0000256" key="5">
    <source>
        <dbReference type="HAMAP-Rule" id="MF_03006"/>
    </source>
</evidence>
<evidence type="ECO:0000313" key="10">
    <source>
        <dbReference type="Proteomes" id="UP000032304"/>
    </source>
</evidence>
<dbReference type="AlphaFoldDB" id="A0A0D2VKG2"/>
<dbReference type="KEGG" id="gra:105781836"/>
<evidence type="ECO:0000259" key="8">
    <source>
        <dbReference type="PROSITE" id="PS50102"/>
    </source>
</evidence>
<name>A0A0D2VKG2_GOSRA</name>
<dbReference type="EMBL" id="CM001752">
    <property type="protein sequence ID" value="KJB83734.1"/>
    <property type="molecule type" value="Genomic_DNA"/>
</dbReference>
<reference evidence="9 10" key="1">
    <citation type="journal article" date="2012" name="Nature">
        <title>Repeated polyploidization of Gossypium genomes and the evolution of spinnable cotton fibres.</title>
        <authorList>
            <person name="Paterson A.H."/>
            <person name="Wendel J.F."/>
            <person name="Gundlach H."/>
            <person name="Guo H."/>
            <person name="Jenkins J."/>
            <person name="Jin D."/>
            <person name="Llewellyn D."/>
            <person name="Showmaker K.C."/>
            <person name="Shu S."/>
            <person name="Udall J."/>
            <person name="Yoo M.J."/>
            <person name="Byers R."/>
            <person name="Chen W."/>
            <person name="Doron-Faigenboim A."/>
            <person name="Duke M.V."/>
            <person name="Gong L."/>
            <person name="Grimwood J."/>
            <person name="Grover C."/>
            <person name="Grupp K."/>
            <person name="Hu G."/>
            <person name="Lee T.H."/>
            <person name="Li J."/>
            <person name="Lin L."/>
            <person name="Liu T."/>
            <person name="Marler B.S."/>
            <person name="Page J.T."/>
            <person name="Roberts A.W."/>
            <person name="Romanel E."/>
            <person name="Sanders W.S."/>
            <person name="Szadkowski E."/>
            <person name="Tan X."/>
            <person name="Tang H."/>
            <person name="Xu C."/>
            <person name="Wang J."/>
            <person name="Wang Z."/>
            <person name="Zhang D."/>
            <person name="Zhang L."/>
            <person name="Ashrafi H."/>
            <person name="Bedon F."/>
            <person name="Bowers J.E."/>
            <person name="Brubaker C.L."/>
            <person name="Chee P.W."/>
            <person name="Das S."/>
            <person name="Gingle A.R."/>
            <person name="Haigler C.H."/>
            <person name="Harker D."/>
            <person name="Hoffmann L.V."/>
            <person name="Hovav R."/>
            <person name="Jones D.C."/>
            <person name="Lemke C."/>
            <person name="Mansoor S."/>
            <person name="ur Rahman M."/>
            <person name="Rainville L.N."/>
            <person name="Rambani A."/>
            <person name="Reddy U.K."/>
            <person name="Rong J.K."/>
            <person name="Saranga Y."/>
            <person name="Scheffler B.E."/>
            <person name="Scheffler J.A."/>
            <person name="Stelly D.M."/>
            <person name="Triplett B.A."/>
            <person name="Van Deynze A."/>
            <person name="Vaslin M.F."/>
            <person name="Waghmare V.N."/>
            <person name="Walford S.A."/>
            <person name="Wright R.J."/>
            <person name="Zaki E.A."/>
            <person name="Zhang T."/>
            <person name="Dennis E.S."/>
            <person name="Mayer K.F."/>
            <person name="Peterson D.G."/>
            <person name="Rokhsar D.S."/>
            <person name="Wang X."/>
            <person name="Schmutz J."/>
        </authorList>
    </citation>
    <scope>NUCLEOTIDE SEQUENCE [LARGE SCALE GENOMIC DNA]</scope>
</reference>
<evidence type="ECO:0000256" key="6">
    <source>
        <dbReference type="PROSITE-ProRule" id="PRU00176"/>
    </source>
</evidence>
<evidence type="ECO:0000256" key="1">
    <source>
        <dbReference type="ARBA" id="ARBA00022490"/>
    </source>
</evidence>
<sequence>MATKATKQTKFRWADIEDNDAEDLTYLLPPKEVIGPDKNGIKKVIEYKFNEEGKQVRVTTTIRVRKIAVDSPRKERILERRSWAKFGSAMGDEDDDSRLTMISTEEISLERRGSKVEEPKVAAGHSLAQQAKNGAVLMLCRTCGKKGDHWTARCPYKDQAPPPANGTVDKPPASETGSGKTAYVPPSKRGVGAKRNETDMKHRDEENTIRFTNLSEDAMESDLRELVAPFGPVSRVHVGINRKTGLCRGFGFVNFVKKEDAERAVLKLNGYGYDSLILKVEWAGPSTN</sequence>
<proteinExistence type="inferred from homology"/>
<comment type="subcellular location">
    <subcellularLocation>
        <location evidence="5">Cytoplasm</location>
    </subcellularLocation>
</comment>
<evidence type="ECO:0000256" key="3">
    <source>
        <dbReference type="ARBA" id="ARBA00022884"/>
    </source>
</evidence>
<evidence type="ECO:0000256" key="7">
    <source>
        <dbReference type="SAM" id="MobiDB-lite"/>
    </source>
</evidence>
<protein>
    <recommendedName>
        <fullName evidence="5">Eukaryotic translation initiation factor 3 subunit G</fullName>
        <shortName evidence="5">eIF3g</shortName>
    </recommendedName>
    <alternativeName>
        <fullName evidence="5">Eukaryotic translation initiation factor 3 RNA-binding subunit</fullName>
        <shortName evidence="5">eIF-3 RNA-binding subunit</shortName>
    </alternativeName>
    <alternativeName>
        <fullName evidence="5">Eukaryotic translation initiation factor 3 subunit 4</fullName>
    </alternativeName>
</protein>
<comment type="similarity">
    <text evidence="5">Belongs to the eIF-3 subunit G family.</text>
</comment>
<dbReference type="OMA" id="RICNAKG"/>
<dbReference type="HAMAP" id="MF_03006">
    <property type="entry name" value="eIF3g"/>
    <property type="match status" value="1"/>
</dbReference>
<dbReference type="OrthoDB" id="1749473at2759"/>
<dbReference type="InterPro" id="IPR012677">
    <property type="entry name" value="Nucleotide-bd_a/b_plait_sf"/>
</dbReference>
<dbReference type="CDD" id="cd12408">
    <property type="entry name" value="RRM_eIF3G_like"/>
    <property type="match status" value="1"/>
</dbReference>
<evidence type="ECO:0000256" key="4">
    <source>
        <dbReference type="ARBA" id="ARBA00022917"/>
    </source>
</evidence>
<feature type="region of interest" description="Disordered" evidence="7">
    <location>
        <begin position="157"/>
        <end position="195"/>
    </location>
</feature>
<keyword evidence="10" id="KW-1185">Reference proteome</keyword>